<sequence>MSINTKKMVSKVAVNNMTRKVSKQVVP</sequence>
<dbReference type="EMBL" id="GGEC01060840">
    <property type="protein sequence ID" value="MBX41324.1"/>
    <property type="molecule type" value="Transcribed_RNA"/>
</dbReference>
<dbReference type="AlphaFoldDB" id="A0A2P2NFT7"/>
<protein>
    <submittedName>
        <fullName evidence="1">Uncharacterized protein</fullName>
    </submittedName>
</protein>
<evidence type="ECO:0000313" key="1">
    <source>
        <dbReference type="EMBL" id="MBX41324.1"/>
    </source>
</evidence>
<reference evidence="1" key="1">
    <citation type="submission" date="2018-02" db="EMBL/GenBank/DDBJ databases">
        <title>Rhizophora mucronata_Transcriptome.</title>
        <authorList>
            <person name="Meera S.P."/>
            <person name="Sreeshan A."/>
            <person name="Augustine A."/>
        </authorList>
    </citation>
    <scope>NUCLEOTIDE SEQUENCE</scope>
    <source>
        <tissue evidence="1">Leaf</tissue>
    </source>
</reference>
<name>A0A2P2NFT7_RHIMU</name>
<accession>A0A2P2NFT7</accession>
<organism evidence="1">
    <name type="scientific">Rhizophora mucronata</name>
    <name type="common">Asiatic mangrove</name>
    <dbReference type="NCBI Taxonomy" id="61149"/>
    <lineage>
        <taxon>Eukaryota</taxon>
        <taxon>Viridiplantae</taxon>
        <taxon>Streptophyta</taxon>
        <taxon>Embryophyta</taxon>
        <taxon>Tracheophyta</taxon>
        <taxon>Spermatophyta</taxon>
        <taxon>Magnoliopsida</taxon>
        <taxon>eudicotyledons</taxon>
        <taxon>Gunneridae</taxon>
        <taxon>Pentapetalae</taxon>
        <taxon>rosids</taxon>
        <taxon>fabids</taxon>
        <taxon>Malpighiales</taxon>
        <taxon>Rhizophoraceae</taxon>
        <taxon>Rhizophora</taxon>
    </lineage>
</organism>
<proteinExistence type="predicted"/>